<dbReference type="Proteomes" id="UP000004722">
    <property type="component" value="Unassembled WGS sequence"/>
</dbReference>
<protein>
    <submittedName>
        <fullName evidence="1">Uncharacterized protein</fullName>
    </submittedName>
</protein>
<proteinExistence type="predicted"/>
<reference evidence="1 2" key="1">
    <citation type="submission" date="2012-07" db="EMBL/GenBank/DDBJ databases">
        <title>The Genome Sequence of Lactobacillus crispatus FB077-07.</title>
        <authorList>
            <consortium name="The Broad Institute Genome Sequencing Platform"/>
            <person name="Earl A."/>
            <person name="Ward D."/>
            <person name="Feldgarden M."/>
            <person name="Gevers D."/>
            <person name="Saerens B."/>
            <person name="Vaneechoutte M."/>
            <person name="Walker B."/>
            <person name="Young S.K."/>
            <person name="Zeng Q."/>
            <person name="Gargeya S."/>
            <person name="Fitzgerald M."/>
            <person name="Haas B."/>
            <person name="Abouelleil A."/>
            <person name="Alvarado L."/>
            <person name="Arachchi H.M."/>
            <person name="Berlin A.M."/>
            <person name="Chapman S.B."/>
            <person name="Goldberg J."/>
            <person name="Griggs A."/>
            <person name="Gujja S."/>
            <person name="Hansen M."/>
            <person name="Howarth C."/>
            <person name="Imamovic A."/>
            <person name="Larimer J."/>
            <person name="McCowen C."/>
            <person name="Montmayeur A."/>
            <person name="Murphy C."/>
            <person name="Neiman D."/>
            <person name="Pearson M."/>
            <person name="Priest M."/>
            <person name="Roberts A."/>
            <person name="Saif S."/>
            <person name="Shea T."/>
            <person name="Sisk P."/>
            <person name="Sykes S."/>
            <person name="Wortman J."/>
            <person name="Nusbaum C."/>
            <person name="Birren B."/>
        </authorList>
    </citation>
    <scope>NUCLEOTIDE SEQUENCE [LARGE SCALE GENOMIC DNA]</scope>
    <source>
        <strain evidence="1 2">FB077-07</strain>
    </source>
</reference>
<name>K1NPW2_9LACO</name>
<accession>K1NPW2</accession>
<evidence type="ECO:0000313" key="2">
    <source>
        <dbReference type="Proteomes" id="UP000004722"/>
    </source>
</evidence>
<gene>
    <name evidence="1" type="ORF">HMPREF9249_00957</name>
</gene>
<organism evidence="1 2">
    <name type="scientific">Lactobacillus crispatus FB077-07</name>
    <dbReference type="NCBI Taxonomy" id="883092"/>
    <lineage>
        <taxon>Bacteria</taxon>
        <taxon>Bacillati</taxon>
        <taxon>Bacillota</taxon>
        <taxon>Bacilli</taxon>
        <taxon>Lactobacillales</taxon>
        <taxon>Lactobacillaceae</taxon>
        <taxon>Lactobacillus</taxon>
    </lineage>
</organism>
<sequence>MQVTFGIDVSKSTSTVCELIG</sequence>
<dbReference type="EMBL" id="AGZG01000061">
    <property type="protein sequence ID" value="EKB70114.1"/>
    <property type="molecule type" value="Genomic_DNA"/>
</dbReference>
<comment type="caution">
    <text evidence="1">The sequence shown here is derived from an EMBL/GenBank/DDBJ whole genome shotgun (WGS) entry which is preliminary data.</text>
</comment>
<feature type="non-terminal residue" evidence="1">
    <location>
        <position position="21"/>
    </location>
</feature>
<dbReference type="AlphaFoldDB" id="K1NPW2"/>
<dbReference type="HOGENOM" id="CLU_3427517_0_0_9"/>
<evidence type="ECO:0000313" key="1">
    <source>
        <dbReference type="EMBL" id="EKB70114.1"/>
    </source>
</evidence>